<gene>
    <name evidence="2" type="ORF">AC625_08460</name>
</gene>
<keyword evidence="3" id="KW-1185">Reference proteome</keyword>
<evidence type="ECO:0000259" key="1">
    <source>
        <dbReference type="Pfam" id="PF22768"/>
    </source>
</evidence>
<protein>
    <recommendedName>
        <fullName evidence="1">Siphovirus-type tail component C-terminal domain-containing protein</fullName>
    </recommendedName>
</protein>
<dbReference type="PATRIC" id="fig|1679170.3.peg.1813"/>
<sequence>MTFGRHFRLIEDFALSGLSASVNYSESTTDGSNYQNTMLDNRDFDIPFYIHNAISDSWWIEEKRNYAFKVFNPKTNPFRIDITTKSGEEYYINANLEGAPSFPVGFENQNKVWQKGFLQFSANDPYFYQKEAVGVDIALWVGAFEFPLEIPEDTGIEMGYRSQSLIVNVKNEGQESTGMIIRFKALGTLKNPSLVNVNTYELLKLNTTMIAGDIIEISTFKRKKKLTLTRNGVTSNIFNQLDLASTFLQLEIGDNLFRYNADEGLDNLEVSMNFTPRLLGV</sequence>
<evidence type="ECO:0000313" key="3">
    <source>
        <dbReference type="Proteomes" id="UP000037146"/>
    </source>
</evidence>
<proteinExistence type="predicted"/>
<dbReference type="EMBL" id="LFZW01000001">
    <property type="protein sequence ID" value="KMY52277.1"/>
    <property type="molecule type" value="Genomic_DNA"/>
</dbReference>
<dbReference type="AlphaFoldDB" id="A0A0K9H161"/>
<evidence type="ECO:0000313" key="2">
    <source>
        <dbReference type="EMBL" id="KMY52277.1"/>
    </source>
</evidence>
<dbReference type="InterPro" id="IPR054738">
    <property type="entry name" value="Siphovirus-type_tail_C"/>
</dbReference>
<comment type="caution">
    <text evidence="2">The sequence shown here is derived from an EMBL/GenBank/DDBJ whole genome shotgun (WGS) entry which is preliminary data.</text>
</comment>
<reference evidence="3" key="1">
    <citation type="submission" date="2015-07" db="EMBL/GenBank/DDBJ databases">
        <title>Genome sequencing project for genomic taxonomy and phylogenomics of Bacillus-like bacteria.</title>
        <authorList>
            <person name="Liu B."/>
            <person name="Wang J."/>
            <person name="Zhu Y."/>
            <person name="Liu G."/>
            <person name="Chen Q."/>
            <person name="Chen Z."/>
            <person name="Lan J."/>
            <person name="Che J."/>
            <person name="Ge C."/>
            <person name="Shi H."/>
            <person name="Pan Z."/>
            <person name="Liu X."/>
        </authorList>
    </citation>
    <scope>NUCLEOTIDE SEQUENCE [LARGE SCALE GENOMIC DNA]</scope>
    <source>
        <strain evidence="3">FJAT-27997</strain>
    </source>
</reference>
<dbReference type="Gene3D" id="2.60.120.860">
    <property type="match status" value="1"/>
</dbReference>
<accession>A0A0K9H161</accession>
<dbReference type="Proteomes" id="UP000037146">
    <property type="component" value="Unassembled WGS sequence"/>
</dbReference>
<name>A0A0K9H161_9BACI</name>
<organism evidence="2 3">
    <name type="scientific">Peribacillus loiseleuriae</name>
    <dbReference type="NCBI Taxonomy" id="1679170"/>
    <lineage>
        <taxon>Bacteria</taxon>
        <taxon>Bacillati</taxon>
        <taxon>Bacillota</taxon>
        <taxon>Bacilli</taxon>
        <taxon>Bacillales</taxon>
        <taxon>Bacillaceae</taxon>
        <taxon>Peribacillus</taxon>
    </lineage>
</organism>
<feature type="domain" description="Siphovirus-type tail component C-terminal" evidence="1">
    <location>
        <begin position="172"/>
        <end position="277"/>
    </location>
</feature>
<dbReference type="Pfam" id="PF22768">
    <property type="entry name" value="SPP1_Dit"/>
    <property type="match status" value="1"/>
</dbReference>
<dbReference type="STRING" id="1679170.AC625_08460"/>